<dbReference type="Pfam" id="PF10418">
    <property type="entry name" value="DHODB_Fe-S_bind"/>
    <property type="match status" value="1"/>
</dbReference>
<feature type="domain" description="FAD-binding FR-type" evidence="2">
    <location>
        <begin position="1"/>
        <end position="95"/>
    </location>
</feature>
<dbReference type="InterPro" id="IPR017938">
    <property type="entry name" value="Riboflavin_synthase-like_b-brl"/>
</dbReference>
<dbReference type="PRINTS" id="PR00419">
    <property type="entry name" value="ADXRDTASE"/>
</dbReference>
<gene>
    <name evidence="3" type="primary">gltA</name>
    <name evidence="3" type="ORF">CIK91_10315</name>
</gene>
<organism evidence="3 4">
    <name type="scientific">Segatella bryantii</name>
    <name type="common">Prevotella bryantii</name>
    <dbReference type="NCBI Taxonomy" id="77095"/>
    <lineage>
        <taxon>Bacteria</taxon>
        <taxon>Pseudomonadati</taxon>
        <taxon>Bacteroidota</taxon>
        <taxon>Bacteroidia</taxon>
        <taxon>Bacteroidales</taxon>
        <taxon>Prevotellaceae</taxon>
        <taxon>Segatella</taxon>
    </lineage>
</organism>
<dbReference type="InterPro" id="IPR017896">
    <property type="entry name" value="4Fe4S_Fe-S-bd"/>
</dbReference>
<dbReference type="PROSITE" id="PS51379">
    <property type="entry name" value="4FE4S_FER_2"/>
    <property type="match status" value="1"/>
</dbReference>
<dbReference type="SUPFAM" id="SSF63380">
    <property type="entry name" value="Riboflavin synthase domain-like"/>
    <property type="match status" value="1"/>
</dbReference>
<dbReference type="Gene3D" id="1.10.1060.10">
    <property type="entry name" value="Alpha-helical ferredoxin"/>
    <property type="match status" value="1"/>
</dbReference>
<dbReference type="Gene3D" id="3.40.50.80">
    <property type="entry name" value="Nucleotide-binding domain of ferredoxin-NADP reductase (FNR) module"/>
    <property type="match status" value="1"/>
</dbReference>
<dbReference type="InterPro" id="IPR023753">
    <property type="entry name" value="FAD/NAD-binding_dom"/>
</dbReference>
<evidence type="ECO:0000313" key="4">
    <source>
        <dbReference type="Proteomes" id="UP000216189"/>
    </source>
</evidence>
<evidence type="ECO:0000313" key="3">
    <source>
        <dbReference type="EMBL" id="OYP54199.1"/>
    </source>
</evidence>
<dbReference type="SUPFAM" id="SSF52343">
    <property type="entry name" value="Ferredoxin reductase-like, C-terminal NADP-linked domain"/>
    <property type="match status" value="1"/>
</dbReference>
<reference evidence="3 4" key="1">
    <citation type="submission" date="2017-08" db="EMBL/GenBank/DDBJ databases">
        <title>Comparative genomics of non-oral Prevotella species.</title>
        <authorList>
            <person name="Accetto T."/>
            <person name="Nograsek B."/>
            <person name="Avgustin G."/>
        </authorList>
    </citation>
    <scope>NUCLEOTIDE SEQUENCE [LARGE SCALE GENOMIC DNA]</scope>
    <source>
        <strain evidence="3 4">TC1-1</strain>
    </source>
</reference>
<evidence type="ECO:0000259" key="2">
    <source>
        <dbReference type="PROSITE" id="PS51384"/>
    </source>
</evidence>
<dbReference type="EMBL" id="NPJF01000050">
    <property type="protein sequence ID" value="OYP54199.1"/>
    <property type="molecule type" value="Genomic_DNA"/>
</dbReference>
<dbReference type="PANTHER" id="PTHR42783">
    <property type="entry name" value="GLUTAMATE SYNTHASE [NADPH] SMALL CHAIN"/>
    <property type="match status" value="1"/>
</dbReference>
<dbReference type="SUPFAM" id="SSF51971">
    <property type="entry name" value="Nucleotide-binding domain"/>
    <property type="match status" value="1"/>
</dbReference>
<feature type="domain" description="4Fe-4S ferredoxin-type" evidence="1">
    <location>
        <begin position="353"/>
        <end position="386"/>
    </location>
</feature>
<dbReference type="InterPro" id="IPR017927">
    <property type="entry name" value="FAD-bd_FR_type"/>
</dbReference>
<dbReference type="RefSeq" id="WP_094448823.1">
    <property type="nucleotide sequence ID" value="NZ_CP091801.1"/>
</dbReference>
<dbReference type="InterPro" id="IPR009051">
    <property type="entry name" value="Helical_ferredxn"/>
</dbReference>
<dbReference type="InterPro" id="IPR006004">
    <property type="entry name" value="SudA-like"/>
</dbReference>
<dbReference type="InterPro" id="IPR019480">
    <property type="entry name" value="Dihydroorotate_DH_Fe-S-bd"/>
</dbReference>
<comment type="caution">
    <text evidence="3">The sequence shown here is derived from an EMBL/GenBank/DDBJ whole genome shotgun (WGS) entry which is preliminary data.</text>
</comment>
<dbReference type="Gene3D" id="2.40.30.10">
    <property type="entry name" value="Translation factors"/>
    <property type="match status" value="1"/>
</dbReference>
<dbReference type="NCBIfam" id="TIGR01316">
    <property type="entry name" value="gltA"/>
    <property type="match status" value="1"/>
</dbReference>
<proteinExistence type="predicted"/>
<dbReference type="Gene3D" id="3.50.50.60">
    <property type="entry name" value="FAD/NAD(P)-binding domain"/>
    <property type="match status" value="2"/>
</dbReference>
<dbReference type="Proteomes" id="UP000216189">
    <property type="component" value="Unassembled WGS sequence"/>
</dbReference>
<accession>A0ABX4EGB3</accession>
<protein>
    <submittedName>
        <fullName evidence="3">Glutamate synthase (NADPH), homotetrameric</fullName>
    </submittedName>
</protein>
<dbReference type="NCBIfam" id="NF009414">
    <property type="entry name" value="PRK12778.1"/>
    <property type="match status" value="1"/>
</dbReference>
<dbReference type="PANTHER" id="PTHR42783:SF3">
    <property type="entry name" value="GLUTAMATE SYNTHASE [NADPH] SMALL CHAIN-RELATED"/>
    <property type="match status" value="1"/>
</dbReference>
<dbReference type="CDD" id="cd06219">
    <property type="entry name" value="DHOD_e_trans_like1"/>
    <property type="match status" value="1"/>
</dbReference>
<dbReference type="InterPro" id="IPR039261">
    <property type="entry name" value="FNR_nucleotide-bd"/>
</dbReference>
<dbReference type="Pfam" id="PF07992">
    <property type="entry name" value="Pyr_redox_2"/>
    <property type="match status" value="1"/>
</dbReference>
<dbReference type="Pfam" id="PF14691">
    <property type="entry name" value="Fer4_20"/>
    <property type="match status" value="1"/>
</dbReference>
<name>A0ABX4EGB3_SEGBR</name>
<dbReference type="SUPFAM" id="SSF46548">
    <property type="entry name" value="alpha-helical ferredoxin"/>
    <property type="match status" value="1"/>
</dbReference>
<dbReference type="InterPro" id="IPR028261">
    <property type="entry name" value="DPD_II"/>
</dbReference>
<dbReference type="NCBIfam" id="NF004862">
    <property type="entry name" value="PRK06222.1"/>
    <property type="match status" value="1"/>
</dbReference>
<dbReference type="InterPro" id="IPR036188">
    <property type="entry name" value="FAD/NAD-bd_sf"/>
</dbReference>
<evidence type="ECO:0000259" key="1">
    <source>
        <dbReference type="PROSITE" id="PS51379"/>
    </source>
</evidence>
<sequence length="782" mass="84864">MNKIVSKQQFSERVFKFEIEAPLIAKSRKAGNFVIVRVDKKSERMPLTIADADVEKGTITLVVQEVGLSSTKLCNLSEGDNVADIVGPLGNPTHIENFGTVICAGGGVGVAPMLPIIKALKAAGNRVLSVLAGRNKDLIIMEDDVRANSDETLIMTDDGSAGEKGVVTVGIEKFIKQEHIDKVFAIGPPIMMKFCCLLTQKYNLPTDVSLNTIMVDGTGMCGACRLTIGGKTKFVCIDGPEFDGALVDWDEMFKRMGTFKAVEREEMEHYQDHINQVDNNLVVEKTDIAMDVEPTNETVEELTDRNSVWRKELRASMKPKERSAIDRAIMPELDPVYRATTRLEEVNIGLTKEQALLEAKRCLDCGKPSCVEGCPVNINIPSFVKNIERGQFLAAAKVLKNTSALPAVCGRVCPQEKQCESKCIHIKMGGKAVAIGYLERFAADYERQSGQAALPQMATPNGIKVAVVGSGPAGLSFAGDMVKKGYDVFVFEALHEIGGVLKYGIPEFRLPNRIVDVEIENLRKMGVHFITDCIVGKTISVEELEEKGFKGIFVASGAGLPRFMNIPGENALNIMSSNEYLTRVNLMDAADPTTDTPINLGKKVIVVGGGNTAMDSCRTAKRLGAEVSIVYRRSEQEMPARLEEVKHAKEEGINFMTLHNPKEYLVDENGAVKAAVLEVMELGEPDESGRRSPVPTGETVTMECDQVIVAIGVSPNPLVPNSIPGLELGRKNTIAVNDEMQSSRSDLFAGGDIVRGGATVILAMGDGRKAAANMDKKLQADV</sequence>
<dbReference type="PROSITE" id="PS51384">
    <property type="entry name" value="FAD_FR"/>
    <property type="match status" value="1"/>
</dbReference>
<keyword evidence="4" id="KW-1185">Reference proteome</keyword>